<dbReference type="InterPro" id="IPR016032">
    <property type="entry name" value="Sig_transdc_resp-reg_C-effctor"/>
</dbReference>
<dbReference type="PROSITE" id="PS50005">
    <property type="entry name" value="TPR"/>
    <property type="match status" value="2"/>
</dbReference>
<dbReference type="GO" id="GO:0003677">
    <property type="term" value="F:DNA binding"/>
    <property type="evidence" value="ECO:0007669"/>
    <property type="project" value="UniProtKB-KW"/>
</dbReference>
<dbReference type="EMBL" id="JACJII010000001">
    <property type="protein sequence ID" value="MBA9002536.1"/>
    <property type="molecule type" value="Genomic_DNA"/>
</dbReference>
<gene>
    <name evidence="8" type="ORF">HNR21_001418</name>
</gene>
<comment type="caution">
    <text evidence="8">The sequence shown here is derived from an EMBL/GenBank/DDBJ whole genome shotgun (WGS) entry which is preliminary data.</text>
</comment>
<dbReference type="InterPro" id="IPR002182">
    <property type="entry name" value="NB-ARC"/>
</dbReference>
<dbReference type="InterPro" id="IPR027417">
    <property type="entry name" value="P-loop_NTPase"/>
</dbReference>
<keyword evidence="9" id="KW-1185">Reference proteome</keyword>
<dbReference type="Gene3D" id="1.10.10.10">
    <property type="entry name" value="Winged helix-like DNA-binding domain superfamily/Winged helix DNA-binding domain"/>
    <property type="match status" value="1"/>
</dbReference>
<dbReference type="InterPro" id="IPR011990">
    <property type="entry name" value="TPR-like_helical_dom_sf"/>
</dbReference>
<dbReference type="SUPFAM" id="SSF48452">
    <property type="entry name" value="TPR-like"/>
    <property type="match status" value="3"/>
</dbReference>
<sequence>MEEISLLGSIELRVRGKALAPGSLKEACVLAVLAVECGRVVSTDMMARRVWGQHPPQNARTTLTSYLSRLRGRLRRATGGTPPIASKAGGHTLTVDRDIIDLHRFRRLYRQARAIAGTGDDQHALELLTEAEGLWRGEPLAGLPGDWARNLRESLEEERHAVRLERVELQLRLGRHREVVGELRELAAARPFDETVTAHLMTALYRCDRQADALTAYRSLHRRLAAEHGSEPSPRLRTLHERILRQDTELAAVPRYRDAALNGTLPPDIPDFTGRDRELRQLLDPEQTGVTVITGMAGVGKSALALHAAHRLARRFPDGRIHLDLYGHHPQRPPLSAPAVLAELLRLTGVPATRIPADPIRRAEAWREEMAHRRAVIVLDDATDVEQFGPVVAGAPNCRILVTSRRRLIGPAGARHLSLDVLPPADAAELVARIAGGGLDRRVADDIVARSGGLPLALRLVARAVPAVPGTDGLVGEFLTGVRDGAARAAFELSYRALDERHRRVFRRLGLLPCTDFTVATIAACADLPVEALRPAFDAMLDHHLLQEHQPGRLRMHDLVREFARARSVAEDTGYERRRFLLQLLDHYLRDAARADRRLHPHRRRLLVPRTPEPVTDAEARRWFREEWRNALSVADHAFACERQREGVLMVHLLCAFLETQGGHTAARQALETALRAARETEEPELVARVLTDLGFALFRLGDHTEALQRYGEALPIHRGLGDRQAEAETLDRVGMVLCATARYREAQAHFQEAWALYRSAGDLHGEADTLAHTAISLWHLGRYPEAIRHLRRALEGYRAVGDRRGEAKTLNNIGEVQRQRGYHRDAMRCYLESSEIFQDIDGVQNAAIIAGNIGYVHHYKGDYAQARACYREAVTVFRDTGDRRNVADTLIGLGATYLMEGRTAEALIHFQNAEELATQVEDPYQHTRALCGMADAHRMNGQLQTALDVYRRAGEIARDISDLYQEARAHEGIAQTTFLLRGPNEARIHWRQALAIYQELGVPEAKTVAIRLQDLDGVDHELG</sequence>
<dbReference type="Pfam" id="PF00486">
    <property type="entry name" value="Trans_reg_C"/>
    <property type="match status" value="1"/>
</dbReference>
<dbReference type="InterPro" id="IPR019734">
    <property type="entry name" value="TPR_rpt"/>
</dbReference>
<evidence type="ECO:0000256" key="3">
    <source>
        <dbReference type="ARBA" id="ARBA00023125"/>
    </source>
</evidence>
<keyword evidence="2" id="KW-0805">Transcription regulation</keyword>
<evidence type="ECO:0000259" key="6">
    <source>
        <dbReference type="SMART" id="SM00862"/>
    </source>
</evidence>
<feature type="repeat" description="TPR" evidence="5">
    <location>
        <begin position="888"/>
        <end position="921"/>
    </location>
</feature>
<dbReference type="Gene3D" id="1.25.40.10">
    <property type="entry name" value="Tetratricopeptide repeat domain"/>
    <property type="match status" value="3"/>
</dbReference>
<evidence type="ECO:0000256" key="2">
    <source>
        <dbReference type="ARBA" id="ARBA00023015"/>
    </source>
</evidence>
<evidence type="ECO:0000256" key="1">
    <source>
        <dbReference type="ARBA" id="ARBA00005820"/>
    </source>
</evidence>
<evidence type="ECO:0000313" key="9">
    <source>
        <dbReference type="Proteomes" id="UP000539313"/>
    </source>
</evidence>
<dbReference type="Pfam" id="PF00931">
    <property type="entry name" value="NB-ARC"/>
    <property type="match status" value="1"/>
</dbReference>
<dbReference type="SUPFAM" id="SSF46894">
    <property type="entry name" value="C-terminal effector domain of the bipartite response regulators"/>
    <property type="match status" value="1"/>
</dbReference>
<dbReference type="RefSeq" id="WP_182704534.1">
    <property type="nucleotide sequence ID" value="NZ_JACJII010000001.1"/>
</dbReference>
<dbReference type="SMART" id="SM00862">
    <property type="entry name" value="Trans_reg_C"/>
    <property type="match status" value="1"/>
</dbReference>
<organism evidence="8 9">
    <name type="scientific">Thermomonospora cellulosilytica</name>
    <dbReference type="NCBI Taxonomy" id="1411118"/>
    <lineage>
        <taxon>Bacteria</taxon>
        <taxon>Bacillati</taxon>
        <taxon>Actinomycetota</taxon>
        <taxon>Actinomycetes</taxon>
        <taxon>Streptosporangiales</taxon>
        <taxon>Thermomonosporaceae</taxon>
        <taxon>Thermomonospora</taxon>
    </lineage>
</organism>
<dbReference type="PANTHER" id="PTHR35807:SF1">
    <property type="entry name" value="TRANSCRIPTIONAL REGULATOR REDD"/>
    <property type="match status" value="1"/>
</dbReference>
<dbReference type="SMART" id="SM00028">
    <property type="entry name" value="TPR"/>
    <property type="match status" value="8"/>
</dbReference>
<keyword evidence="3 8" id="KW-0238">DNA-binding</keyword>
<proteinExistence type="inferred from homology"/>
<keyword evidence="4" id="KW-0804">Transcription</keyword>
<comment type="similarity">
    <text evidence="1">Belongs to the AfsR/DnrI/RedD regulatory family.</text>
</comment>
<evidence type="ECO:0000256" key="4">
    <source>
        <dbReference type="ARBA" id="ARBA00023163"/>
    </source>
</evidence>
<dbReference type="InterPro" id="IPR036388">
    <property type="entry name" value="WH-like_DNA-bd_sf"/>
</dbReference>
<reference evidence="8 9" key="1">
    <citation type="submission" date="2020-08" db="EMBL/GenBank/DDBJ databases">
        <title>Sequencing the genomes of 1000 actinobacteria strains.</title>
        <authorList>
            <person name="Klenk H.-P."/>
        </authorList>
    </citation>
    <scope>NUCLEOTIDE SEQUENCE [LARGE SCALE GENOMIC DNA]</scope>
    <source>
        <strain evidence="8 9">DSM 45823</strain>
    </source>
</reference>
<dbReference type="PANTHER" id="PTHR35807">
    <property type="entry name" value="TRANSCRIPTIONAL REGULATOR REDD-RELATED"/>
    <property type="match status" value="1"/>
</dbReference>
<feature type="domain" description="Bacterial transcriptional activator" evidence="7">
    <location>
        <begin position="100"/>
        <end position="244"/>
    </location>
</feature>
<dbReference type="GO" id="GO:0006355">
    <property type="term" value="P:regulation of DNA-templated transcription"/>
    <property type="evidence" value="ECO:0007669"/>
    <property type="project" value="InterPro"/>
</dbReference>
<evidence type="ECO:0000256" key="5">
    <source>
        <dbReference type="PROSITE-ProRule" id="PRU00339"/>
    </source>
</evidence>
<dbReference type="InterPro" id="IPR005158">
    <property type="entry name" value="BTAD"/>
</dbReference>
<dbReference type="InterPro" id="IPR051677">
    <property type="entry name" value="AfsR-DnrI-RedD_regulator"/>
</dbReference>
<dbReference type="PRINTS" id="PR00364">
    <property type="entry name" value="DISEASERSIST"/>
</dbReference>
<dbReference type="AlphaFoldDB" id="A0A7W3R7E1"/>
<keyword evidence="5" id="KW-0802">TPR repeat</keyword>
<dbReference type="CDD" id="cd15831">
    <property type="entry name" value="BTAD"/>
    <property type="match status" value="1"/>
</dbReference>
<dbReference type="GO" id="GO:0043531">
    <property type="term" value="F:ADP binding"/>
    <property type="evidence" value="ECO:0007669"/>
    <property type="project" value="InterPro"/>
</dbReference>
<dbReference type="Pfam" id="PF03704">
    <property type="entry name" value="BTAD"/>
    <property type="match status" value="1"/>
</dbReference>
<dbReference type="SMART" id="SM01043">
    <property type="entry name" value="BTAD"/>
    <property type="match status" value="1"/>
</dbReference>
<protein>
    <submittedName>
        <fullName evidence="8">DNA-binding SARP family transcriptional activator/tetratricopeptide (TPR) repeat protein</fullName>
    </submittedName>
</protein>
<dbReference type="Pfam" id="PF13424">
    <property type="entry name" value="TPR_12"/>
    <property type="match status" value="3"/>
</dbReference>
<dbReference type="GO" id="GO:0000160">
    <property type="term" value="P:phosphorelay signal transduction system"/>
    <property type="evidence" value="ECO:0007669"/>
    <property type="project" value="InterPro"/>
</dbReference>
<evidence type="ECO:0000259" key="7">
    <source>
        <dbReference type="SMART" id="SM01043"/>
    </source>
</evidence>
<dbReference type="Proteomes" id="UP000539313">
    <property type="component" value="Unassembled WGS sequence"/>
</dbReference>
<feature type="repeat" description="TPR" evidence="5">
    <location>
        <begin position="688"/>
        <end position="721"/>
    </location>
</feature>
<feature type="domain" description="OmpR/PhoB-type" evidence="6">
    <location>
        <begin position="16"/>
        <end position="93"/>
    </location>
</feature>
<evidence type="ECO:0000313" key="8">
    <source>
        <dbReference type="EMBL" id="MBA9002536.1"/>
    </source>
</evidence>
<dbReference type="Gene3D" id="3.40.50.300">
    <property type="entry name" value="P-loop containing nucleotide triphosphate hydrolases"/>
    <property type="match status" value="1"/>
</dbReference>
<accession>A0A7W3R7E1</accession>
<dbReference type="InterPro" id="IPR001867">
    <property type="entry name" value="OmpR/PhoB-type_DNA-bd"/>
</dbReference>
<name>A0A7W3R7E1_9ACTN</name>
<dbReference type="SUPFAM" id="SSF52540">
    <property type="entry name" value="P-loop containing nucleoside triphosphate hydrolases"/>
    <property type="match status" value="1"/>
</dbReference>